<gene>
    <name evidence="2" type="ORF">BJ554DRAFT_7836</name>
</gene>
<sequence>MATRSRTILFLQYRNSFGRAGPKPLPGAGGPGAEAGTAFRSSSERAGLIANAVAQDTIIEMSSLPPKWWVTKSTETELYSTAARRWLRVDVVDEVRQPRKTGPLVVADIQTAVVL</sequence>
<reference evidence="2 3" key="1">
    <citation type="journal article" name="Sci. Rep.">
        <title>Genome-scale phylogenetic analyses confirm Olpidium as the closest living zoosporic fungus to the non-flagellated, terrestrial fungi.</title>
        <authorList>
            <person name="Chang Y."/>
            <person name="Rochon D."/>
            <person name="Sekimoto S."/>
            <person name="Wang Y."/>
            <person name="Chovatia M."/>
            <person name="Sandor L."/>
            <person name="Salamov A."/>
            <person name="Grigoriev I.V."/>
            <person name="Stajich J.E."/>
            <person name="Spatafora J.W."/>
        </authorList>
    </citation>
    <scope>NUCLEOTIDE SEQUENCE [LARGE SCALE GENOMIC DNA]</scope>
    <source>
        <strain evidence="2">S191</strain>
    </source>
</reference>
<dbReference type="AlphaFoldDB" id="A0A8H7ZVS0"/>
<accession>A0A8H7ZVS0</accession>
<dbReference type="Proteomes" id="UP000673691">
    <property type="component" value="Unassembled WGS sequence"/>
</dbReference>
<protein>
    <submittedName>
        <fullName evidence="2">Uncharacterized protein</fullName>
    </submittedName>
</protein>
<evidence type="ECO:0000313" key="3">
    <source>
        <dbReference type="Proteomes" id="UP000673691"/>
    </source>
</evidence>
<comment type="caution">
    <text evidence="2">The sequence shown here is derived from an EMBL/GenBank/DDBJ whole genome shotgun (WGS) entry which is preliminary data.</text>
</comment>
<dbReference type="OrthoDB" id="5581849at2759"/>
<keyword evidence="3" id="KW-1185">Reference proteome</keyword>
<organism evidence="2 3">
    <name type="scientific">Olpidium bornovanus</name>
    <dbReference type="NCBI Taxonomy" id="278681"/>
    <lineage>
        <taxon>Eukaryota</taxon>
        <taxon>Fungi</taxon>
        <taxon>Fungi incertae sedis</taxon>
        <taxon>Olpidiomycota</taxon>
        <taxon>Olpidiomycotina</taxon>
        <taxon>Olpidiomycetes</taxon>
        <taxon>Olpidiales</taxon>
        <taxon>Olpidiaceae</taxon>
        <taxon>Olpidium</taxon>
    </lineage>
</organism>
<evidence type="ECO:0000256" key="1">
    <source>
        <dbReference type="SAM" id="MobiDB-lite"/>
    </source>
</evidence>
<name>A0A8H7ZVS0_9FUNG</name>
<proteinExistence type="predicted"/>
<feature type="region of interest" description="Disordered" evidence="1">
    <location>
        <begin position="18"/>
        <end position="39"/>
    </location>
</feature>
<evidence type="ECO:0000313" key="2">
    <source>
        <dbReference type="EMBL" id="KAG5460152.1"/>
    </source>
</evidence>
<dbReference type="EMBL" id="JAEFCI010005668">
    <property type="protein sequence ID" value="KAG5460152.1"/>
    <property type="molecule type" value="Genomic_DNA"/>
</dbReference>